<dbReference type="PROSITE" id="PS50994">
    <property type="entry name" value="INTEGRASE"/>
    <property type="match status" value="1"/>
</dbReference>
<organism evidence="2 3">
    <name type="scientific">Punica granatum</name>
    <name type="common">Pomegranate</name>
    <dbReference type="NCBI Taxonomy" id="22663"/>
    <lineage>
        <taxon>Eukaryota</taxon>
        <taxon>Viridiplantae</taxon>
        <taxon>Streptophyta</taxon>
        <taxon>Embryophyta</taxon>
        <taxon>Tracheophyta</taxon>
        <taxon>Spermatophyta</taxon>
        <taxon>Magnoliopsida</taxon>
        <taxon>eudicotyledons</taxon>
        <taxon>Gunneridae</taxon>
        <taxon>Pentapetalae</taxon>
        <taxon>rosids</taxon>
        <taxon>malvids</taxon>
        <taxon>Myrtales</taxon>
        <taxon>Lythraceae</taxon>
        <taxon>Punica</taxon>
    </lineage>
</organism>
<protein>
    <recommendedName>
        <fullName evidence="1">Integrase catalytic domain-containing protein</fullName>
    </recommendedName>
</protein>
<evidence type="ECO:0000313" key="2">
    <source>
        <dbReference type="EMBL" id="PKI64738.1"/>
    </source>
</evidence>
<feature type="domain" description="Integrase catalytic" evidence="1">
    <location>
        <begin position="123"/>
        <end position="208"/>
    </location>
</feature>
<dbReference type="Proteomes" id="UP000233551">
    <property type="component" value="Unassembled WGS sequence"/>
</dbReference>
<accession>A0A2I0K865</accession>
<dbReference type="Gene3D" id="3.30.420.10">
    <property type="entry name" value="Ribonuclease H-like superfamily/Ribonuclease H"/>
    <property type="match status" value="1"/>
</dbReference>
<reference evidence="2 3" key="1">
    <citation type="submission" date="2017-11" db="EMBL/GenBank/DDBJ databases">
        <title>De-novo sequencing of pomegranate (Punica granatum L.) genome.</title>
        <authorList>
            <person name="Akparov Z."/>
            <person name="Amiraslanov A."/>
            <person name="Hajiyeva S."/>
            <person name="Abbasov M."/>
            <person name="Kaur K."/>
            <person name="Hamwieh A."/>
            <person name="Solovyev V."/>
            <person name="Salamov A."/>
            <person name="Braich B."/>
            <person name="Kosarev P."/>
            <person name="Mahmoud A."/>
            <person name="Hajiyev E."/>
            <person name="Babayeva S."/>
            <person name="Izzatullayeva V."/>
            <person name="Mammadov A."/>
            <person name="Mammadov A."/>
            <person name="Sharifova S."/>
            <person name="Ojaghi J."/>
            <person name="Eynullazada K."/>
            <person name="Bayramov B."/>
            <person name="Abdulazimova A."/>
            <person name="Shahmuradov I."/>
        </authorList>
    </citation>
    <scope>NUCLEOTIDE SEQUENCE [LARGE SCALE GENOMIC DNA]</scope>
    <source>
        <strain evidence="3">cv. AG2017</strain>
        <tissue evidence="2">Leaf</tissue>
    </source>
</reference>
<dbReference type="PANTHER" id="PTHR35046">
    <property type="entry name" value="ZINC KNUCKLE (CCHC-TYPE) FAMILY PROTEIN"/>
    <property type="match status" value="1"/>
</dbReference>
<dbReference type="Gene3D" id="1.10.340.70">
    <property type="match status" value="1"/>
</dbReference>
<dbReference type="GO" id="GO:0003676">
    <property type="term" value="F:nucleic acid binding"/>
    <property type="evidence" value="ECO:0007669"/>
    <property type="project" value="InterPro"/>
</dbReference>
<dbReference type="STRING" id="22663.A0A2I0K865"/>
<dbReference type="InterPro" id="IPR041588">
    <property type="entry name" value="Integrase_H2C2"/>
</dbReference>
<dbReference type="InterPro" id="IPR036397">
    <property type="entry name" value="RNaseH_sf"/>
</dbReference>
<keyword evidence="3" id="KW-1185">Reference proteome</keyword>
<gene>
    <name evidence="2" type="ORF">CRG98_014870</name>
</gene>
<dbReference type="SUPFAM" id="SSF53098">
    <property type="entry name" value="Ribonuclease H-like"/>
    <property type="match status" value="1"/>
</dbReference>
<sequence>MQVKVLGFEIIKELYEEDVDFSKLWRECSKGPWKDFLVHDGYLFKSNKLCIPQCSLREAIIKEAHEGGLGGYFGRDKKLALIDAQFYWPNMIRDVSRHVERCKTCHIAKAHSQNTGLYTPLLVPNAPWEDVSIDFVVGLPRTQKNKDSVMVVVDRFSKMVHFILCLKTMDAFHVADLYFREIVKLHGIPRTITSDRDTKFMSHFWRTL</sequence>
<dbReference type="AlphaFoldDB" id="A0A2I0K865"/>
<dbReference type="InterPro" id="IPR012337">
    <property type="entry name" value="RNaseH-like_sf"/>
</dbReference>
<name>A0A2I0K865_PUNGR</name>
<dbReference type="Pfam" id="PF17921">
    <property type="entry name" value="Integrase_H2C2"/>
    <property type="match status" value="1"/>
</dbReference>
<dbReference type="InterPro" id="IPR001584">
    <property type="entry name" value="Integrase_cat-core"/>
</dbReference>
<dbReference type="PANTHER" id="PTHR35046:SF26">
    <property type="entry name" value="RNA-DIRECTED DNA POLYMERASE"/>
    <property type="match status" value="1"/>
</dbReference>
<evidence type="ECO:0000313" key="3">
    <source>
        <dbReference type="Proteomes" id="UP000233551"/>
    </source>
</evidence>
<proteinExistence type="predicted"/>
<dbReference type="EMBL" id="PGOL01000796">
    <property type="protein sequence ID" value="PKI64738.1"/>
    <property type="molecule type" value="Genomic_DNA"/>
</dbReference>
<evidence type="ECO:0000259" key="1">
    <source>
        <dbReference type="PROSITE" id="PS50994"/>
    </source>
</evidence>
<comment type="caution">
    <text evidence="2">The sequence shown here is derived from an EMBL/GenBank/DDBJ whole genome shotgun (WGS) entry which is preliminary data.</text>
</comment>
<dbReference type="FunFam" id="1.10.340.70:FF:000001">
    <property type="entry name" value="Retrovirus-related Pol polyprotein from transposon gypsy-like Protein"/>
    <property type="match status" value="1"/>
</dbReference>
<dbReference type="GO" id="GO:0015074">
    <property type="term" value="P:DNA integration"/>
    <property type="evidence" value="ECO:0007669"/>
    <property type="project" value="InterPro"/>
</dbReference>